<keyword evidence="3" id="KW-1185">Reference proteome</keyword>
<evidence type="ECO:0000313" key="2">
    <source>
        <dbReference type="EMBL" id="QGU96085.1"/>
    </source>
</evidence>
<protein>
    <submittedName>
        <fullName evidence="2">Rhodanese-like domain-containing protein</fullName>
    </submittedName>
</protein>
<evidence type="ECO:0000313" key="3">
    <source>
        <dbReference type="Proteomes" id="UP000422764"/>
    </source>
</evidence>
<proteinExistence type="predicted"/>
<dbReference type="InterPro" id="IPR050229">
    <property type="entry name" value="GlpE_sulfurtransferase"/>
</dbReference>
<dbReference type="Gene3D" id="3.40.250.10">
    <property type="entry name" value="Rhodanese-like domain"/>
    <property type="match status" value="1"/>
</dbReference>
<dbReference type="Proteomes" id="UP000422764">
    <property type="component" value="Chromosome"/>
</dbReference>
<evidence type="ECO:0000259" key="1">
    <source>
        <dbReference type="PROSITE" id="PS50206"/>
    </source>
</evidence>
<gene>
    <name evidence="2" type="ORF">GOM49_14185</name>
</gene>
<organism evidence="2 3">
    <name type="scientific">Clostridium bovifaecis</name>
    <dbReference type="NCBI Taxonomy" id="2184719"/>
    <lineage>
        <taxon>Bacteria</taxon>
        <taxon>Bacillati</taxon>
        <taxon>Bacillota</taxon>
        <taxon>Clostridia</taxon>
        <taxon>Eubacteriales</taxon>
        <taxon>Clostridiaceae</taxon>
        <taxon>Clostridium</taxon>
    </lineage>
</organism>
<accession>A0A6I6FDX9</accession>
<dbReference type="InterPro" id="IPR001763">
    <property type="entry name" value="Rhodanese-like_dom"/>
</dbReference>
<feature type="domain" description="Rhodanese" evidence="1">
    <location>
        <begin position="50"/>
        <end position="131"/>
    </location>
</feature>
<sequence length="131" mass="14855">MIRKFYKSIFNVVGALLIISHLLFINTAKAYTPISPQDVMDHINASSLMLVIDLRTRQEFDGGHLPTSINIPINKLSSEMKSKNITYPTRIIVYSDTDKASDKGAKLLESLGYTDVWSMGSLNRWTYRLTK</sequence>
<dbReference type="Pfam" id="PF00581">
    <property type="entry name" value="Rhodanese"/>
    <property type="match status" value="1"/>
</dbReference>
<dbReference type="PANTHER" id="PTHR43031">
    <property type="entry name" value="FAD-DEPENDENT OXIDOREDUCTASE"/>
    <property type="match status" value="1"/>
</dbReference>
<dbReference type="InterPro" id="IPR036873">
    <property type="entry name" value="Rhodanese-like_dom_sf"/>
</dbReference>
<dbReference type="SMART" id="SM00450">
    <property type="entry name" value="RHOD"/>
    <property type="match status" value="1"/>
</dbReference>
<dbReference type="PROSITE" id="PS50206">
    <property type="entry name" value="RHODANESE_3"/>
    <property type="match status" value="1"/>
</dbReference>
<reference evidence="2 3" key="1">
    <citation type="submission" date="2019-12" db="EMBL/GenBank/DDBJ databases">
        <title>Genome sequenceing of Clostridium bovifaecis.</title>
        <authorList>
            <person name="Yao Y."/>
        </authorList>
    </citation>
    <scope>NUCLEOTIDE SEQUENCE [LARGE SCALE GENOMIC DNA]</scope>
    <source>
        <strain evidence="2 3">BXX</strain>
    </source>
</reference>
<name>A0A6I6FDX9_9CLOT</name>
<dbReference type="CDD" id="cd00158">
    <property type="entry name" value="RHOD"/>
    <property type="match status" value="1"/>
</dbReference>
<dbReference type="PANTHER" id="PTHR43031:SF1">
    <property type="entry name" value="PYRIDINE NUCLEOTIDE-DISULPHIDE OXIDOREDUCTASE"/>
    <property type="match status" value="1"/>
</dbReference>
<dbReference type="AlphaFoldDB" id="A0A6I6FDX9"/>
<dbReference type="SUPFAM" id="SSF52821">
    <property type="entry name" value="Rhodanese/Cell cycle control phosphatase"/>
    <property type="match status" value="1"/>
</dbReference>
<dbReference type="EMBL" id="CP046522">
    <property type="protein sequence ID" value="QGU96085.1"/>
    <property type="molecule type" value="Genomic_DNA"/>
</dbReference>